<organism evidence="2 3">
    <name type="scientific">Plasmodium chabaudi adami</name>
    <dbReference type="NCBI Taxonomy" id="5826"/>
    <lineage>
        <taxon>Eukaryota</taxon>
        <taxon>Sar</taxon>
        <taxon>Alveolata</taxon>
        <taxon>Apicomplexa</taxon>
        <taxon>Aconoidasida</taxon>
        <taxon>Haemosporida</taxon>
        <taxon>Plasmodiidae</taxon>
        <taxon>Plasmodium</taxon>
        <taxon>Plasmodium (Vinckeia)</taxon>
    </lineage>
</organism>
<feature type="transmembrane region" description="Helical" evidence="1">
    <location>
        <begin position="248"/>
        <end position="272"/>
    </location>
</feature>
<keyword evidence="1" id="KW-0472">Membrane</keyword>
<keyword evidence="1" id="KW-0812">Transmembrane</keyword>
<gene>
    <name evidence="2" type="ORF">PCHDK_000561100</name>
</gene>
<sequence length="296" mass="33788">MNYLCTLFKGLDGNLVVKSNDPEYYRKNFLSLNTYCPVFNNGKDQECSNYEEIISSVFIILLTNLKSSVENDKLAQYAILWLCYEINKNKNNGISNLNEFYNKYINGIKKYVEGTAGAGNYNSCMNIINKKEDLMNMDIQIASNIYKAFEKLCKLYTECNEKNNNYLSCSKDAQDFANEFKKLNDDPTIAGNNSYIEILYTLSTDYNDFKNNCAKKCSKCIDIPTLTNIKVPQSSGVTSPSSPIASKLIPVLLISSIPILLGIAYKYSLFGFDKLFQRQHLRNKLKKIKKKMELNI</sequence>
<evidence type="ECO:0000313" key="3">
    <source>
        <dbReference type="Proteomes" id="UP000195879"/>
    </source>
</evidence>
<dbReference type="EMBL" id="FMIO01000580">
    <property type="protein sequence ID" value="SCL99340.1"/>
    <property type="molecule type" value="Genomic_DNA"/>
</dbReference>
<dbReference type="Pfam" id="PF06022">
    <property type="entry name" value="Cir_Bir_Yir"/>
    <property type="match status" value="1"/>
</dbReference>
<dbReference type="NCBIfam" id="TIGR01590">
    <property type="entry name" value="yir-bir-cir_Pla"/>
    <property type="match status" value="1"/>
</dbReference>
<evidence type="ECO:0000256" key="1">
    <source>
        <dbReference type="SAM" id="Phobius"/>
    </source>
</evidence>
<dbReference type="InterPro" id="IPR006477">
    <property type="entry name" value="Yir_bir_cir"/>
</dbReference>
<evidence type="ECO:0000313" key="2">
    <source>
        <dbReference type="EMBL" id="SCL99340.1"/>
    </source>
</evidence>
<proteinExistence type="predicted"/>
<name>A0A1D3LC02_PLACE</name>
<dbReference type="Proteomes" id="UP000195879">
    <property type="component" value="Unassembled WGS sequence"/>
</dbReference>
<accession>A0A1D3LC02</accession>
<protein>
    <submittedName>
        <fullName evidence="2">Plasmodium variant antigen protein Cir/Yir/Bir, putative</fullName>
    </submittedName>
</protein>
<keyword evidence="1" id="KW-1133">Transmembrane helix</keyword>
<dbReference type="AlphaFoldDB" id="A0A1D3LC02"/>
<reference evidence="2 3" key="1">
    <citation type="submission" date="2016-08" db="EMBL/GenBank/DDBJ databases">
        <authorList>
            <consortium name="Pathogen Informatics"/>
        </authorList>
    </citation>
    <scope>NUCLEOTIDE SEQUENCE [LARGE SCALE GENOMIC DNA]</scope>
    <source>
        <strain evidence="2 3">DK</strain>
    </source>
</reference>